<feature type="chain" id="PRO_5040406574" description="Ig-like domain-containing protein" evidence="6">
    <location>
        <begin position="18"/>
        <end position="385"/>
    </location>
</feature>
<dbReference type="OrthoDB" id="9986391at2759"/>
<dbReference type="SMART" id="SM00409">
    <property type="entry name" value="IG"/>
    <property type="match status" value="1"/>
</dbReference>
<dbReference type="Gene3D" id="2.60.40.10">
    <property type="entry name" value="Immunoglobulins"/>
    <property type="match status" value="2"/>
</dbReference>
<feature type="region of interest" description="Disordered" evidence="4">
    <location>
        <begin position="337"/>
        <end position="385"/>
    </location>
</feature>
<comment type="subcellular location">
    <subcellularLocation>
        <location evidence="1">Membrane</location>
    </subcellularLocation>
</comment>
<dbReference type="PANTHER" id="PTHR24100:SF149">
    <property type="entry name" value="BG-LIKE ANTIGEN 1-RELATED"/>
    <property type="match status" value="1"/>
</dbReference>
<dbReference type="InterPro" id="IPR050504">
    <property type="entry name" value="IgSF_BTN/MOG"/>
</dbReference>
<dbReference type="GO" id="GO:0009897">
    <property type="term" value="C:external side of plasma membrane"/>
    <property type="evidence" value="ECO:0007669"/>
    <property type="project" value="TreeGrafter"/>
</dbReference>
<feature type="signal peptide" evidence="6">
    <location>
        <begin position="1"/>
        <end position="17"/>
    </location>
</feature>
<dbReference type="InterPro" id="IPR013783">
    <property type="entry name" value="Ig-like_fold"/>
</dbReference>
<evidence type="ECO:0000313" key="8">
    <source>
        <dbReference type="EMBL" id="KAJ8383138.1"/>
    </source>
</evidence>
<dbReference type="Pfam" id="PF22705">
    <property type="entry name" value="C2-set_3"/>
    <property type="match status" value="1"/>
</dbReference>
<feature type="transmembrane region" description="Helical" evidence="5">
    <location>
        <begin position="243"/>
        <end position="267"/>
    </location>
</feature>
<evidence type="ECO:0000256" key="1">
    <source>
        <dbReference type="ARBA" id="ARBA00004370"/>
    </source>
</evidence>
<gene>
    <name evidence="8" type="ORF">SKAU_G00039160</name>
</gene>
<evidence type="ECO:0000256" key="6">
    <source>
        <dbReference type="SAM" id="SignalP"/>
    </source>
</evidence>
<accession>A0A9Q1GGQ7</accession>
<feature type="domain" description="Ig-like" evidence="7">
    <location>
        <begin position="145"/>
        <end position="232"/>
    </location>
</feature>
<reference evidence="8" key="1">
    <citation type="journal article" date="2023" name="Science">
        <title>Genome structures resolve the early diversification of teleost fishes.</title>
        <authorList>
            <person name="Parey E."/>
            <person name="Louis A."/>
            <person name="Montfort J."/>
            <person name="Bouchez O."/>
            <person name="Roques C."/>
            <person name="Iampietro C."/>
            <person name="Lluch J."/>
            <person name="Castinel A."/>
            <person name="Donnadieu C."/>
            <person name="Desvignes T."/>
            <person name="Floi Bucao C."/>
            <person name="Jouanno E."/>
            <person name="Wen M."/>
            <person name="Mejri S."/>
            <person name="Dirks R."/>
            <person name="Jansen H."/>
            <person name="Henkel C."/>
            <person name="Chen W.J."/>
            <person name="Zahm M."/>
            <person name="Cabau C."/>
            <person name="Klopp C."/>
            <person name="Thompson A.W."/>
            <person name="Robinson-Rechavi M."/>
            <person name="Braasch I."/>
            <person name="Lecointre G."/>
            <person name="Bobe J."/>
            <person name="Postlethwait J.H."/>
            <person name="Berthelot C."/>
            <person name="Roest Crollius H."/>
            <person name="Guiguen Y."/>
        </authorList>
    </citation>
    <scope>NUCLEOTIDE SEQUENCE</scope>
    <source>
        <strain evidence="8">WJC10195</strain>
    </source>
</reference>
<dbReference type="GO" id="GO:0005102">
    <property type="term" value="F:signaling receptor binding"/>
    <property type="evidence" value="ECO:0007669"/>
    <property type="project" value="TreeGrafter"/>
</dbReference>
<dbReference type="GO" id="GO:0050852">
    <property type="term" value="P:T cell receptor signaling pathway"/>
    <property type="evidence" value="ECO:0007669"/>
    <property type="project" value="TreeGrafter"/>
</dbReference>
<dbReference type="GO" id="GO:0001817">
    <property type="term" value="P:regulation of cytokine production"/>
    <property type="evidence" value="ECO:0007669"/>
    <property type="project" value="TreeGrafter"/>
</dbReference>
<dbReference type="InterPro" id="IPR053896">
    <property type="entry name" value="BTN3A2-like_Ig-C"/>
</dbReference>
<proteinExistence type="predicted"/>
<keyword evidence="2 5" id="KW-0472">Membrane</keyword>
<comment type="caution">
    <text evidence="8">The sequence shown here is derived from an EMBL/GenBank/DDBJ whole genome shotgun (WGS) entry which is preliminary data.</text>
</comment>
<keyword evidence="9" id="KW-1185">Reference proteome</keyword>
<evidence type="ECO:0000256" key="5">
    <source>
        <dbReference type="SAM" id="Phobius"/>
    </source>
</evidence>
<dbReference type="SMART" id="SM00406">
    <property type="entry name" value="IGv"/>
    <property type="match status" value="1"/>
</dbReference>
<dbReference type="FunFam" id="2.60.40.10:FF:000208">
    <property type="entry name" value="Butyrophilin subfamily 1 member A1"/>
    <property type="match status" value="1"/>
</dbReference>
<evidence type="ECO:0000256" key="4">
    <source>
        <dbReference type="SAM" id="MobiDB-lite"/>
    </source>
</evidence>
<feature type="compositionally biased region" description="Polar residues" evidence="4">
    <location>
        <begin position="356"/>
        <end position="385"/>
    </location>
</feature>
<dbReference type="InterPro" id="IPR013106">
    <property type="entry name" value="Ig_V-set"/>
</dbReference>
<dbReference type="InterPro" id="IPR036179">
    <property type="entry name" value="Ig-like_dom_sf"/>
</dbReference>
<dbReference type="Proteomes" id="UP001152622">
    <property type="component" value="Chromosome 1"/>
</dbReference>
<name>A0A9Q1GGQ7_SYNKA</name>
<evidence type="ECO:0000256" key="3">
    <source>
        <dbReference type="ARBA" id="ARBA00023319"/>
    </source>
</evidence>
<dbReference type="InterPro" id="IPR007110">
    <property type="entry name" value="Ig-like_dom"/>
</dbReference>
<sequence>MLLYVFLAACVPVVCHAAESFSVLVPHDPISVRLGSTVTLPCWLSPPLSAEPMEIRWHRPPSFEITVLHYRDGQLQESSQHLRYRGRAFLGSRGPEAGGLKEGDVSLRLENVTLEDEGEFQCYVSSDRHYEGAHVVLSVTETGTPPVLSARQADDGRMNVSCASSGWHPRPKLIWSDSQGRSGLSPGDLLYSHKEEGMVSVFSWILTSPSDAGWLSCSVHLSEGEEREGRVALLSPVDQSGQWRAAFIALLILGLLTIFIIITLLFMRNKRKEWNPSVENPDNNEIIKEKECKPLVENPEGQPLIQTDIDELRKEKDIDELRKEKVDVILDEDTAHQSLKLSKDGKRSIPDVSPEPNANTVENSTDQSQSSTLPIASSEPTTSDN</sequence>
<dbReference type="AlphaFoldDB" id="A0A9Q1GGQ7"/>
<evidence type="ECO:0000313" key="9">
    <source>
        <dbReference type="Proteomes" id="UP001152622"/>
    </source>
</evidence>
<protein>
    <recommendedName>
        <fullName evidence="7">Ig-like domain-containing protein</fullName>
    </recommendedName>
</protein>
<dbReference type="EMBL" id="JAINUF010000001">
    <property type="protein sequence ID" value="KAJ8383138.1"/>
    <property type="molecule type" value="Genomic_DNA"/>
</dbReference>
<keyword evidence="3" id="KW-0393">Immunoglobulin domain</keyword>
<evidence type="ECO:0000259" key="7">
    <source>
        <dbReference type="PROSITE" id="PS50835"/>
    </source>
</evidence>
<evidence type="ECO:0000256" key="2">
    <source>
        <dbReference type="ARBA" id="ARBA00023136"/>
    </source>
</evidence>
<keyword evidence="5" id="KW-0812">Transmembrane</keyword>
<dbReference type="Pfam" id="PF07686">
    <property type="entry name" value="V-set"/>
    <property type="match status" value="1"/>
</dbReference>
<dbReference type="PROSITE" id="PS50835">
    <property type="entry name" value="IG_LIKE"/>
    <property type="match status" value="2"/>
</dbReference>
<dbReference type="PANTHER" id="PTHR24100">
    <property type="entry name" value="BUTYROPHILIN"/>
    <property type="match status" value="1"/>
</dbReference>
<keyword evidence="5" id="KW-1133">Transmembrane helix</keyword>
<dbReference type="InterPro" id="IPR003599">
    <property type="entry name" value="Ig_sub"/>
</dbReference>
<feature type="domain" description="Ig-like" evidence="7">
    <location>
        <begin position="12"/>
        <end position="140"/>
    </location>
</feature>
<organism evidence="8 9">
    <name type="scientific">Synaphobranchus kaupii</name>
    <name type="common">Kaup's arrowtooth eel</name>
    <dbReference type="NCBI Taxonomy" id="118154"/>
    <lineage>
        <taxon>Eukaryota</taxon>
        <taxon>Metazoa</taxon>
        <taxon>Chordata</taxon>
        <taxon>Craniata</taxon>
        <taxon>Vertebrata</taxon>
        <taxon>Euteleostomi</taxon>
        <taxon>Actinopterygii</taxon>
        <taxon>Neopterygii</taxon>
        <taxon>Teleostei</taxon>
        <taxon>Anguilliformes</taxon>
        <taxon>Synaphobranchidae</taxon>
        <taxon>Synaphobranchus</taxon>
    </lineage>
</organism>
<keyword evidence="6" id="KW-0732">Signal</keyword>
<dbReference type="SUPFAM" id="SSF48726">
    <property type="entry name" value="Immunoglobulin"/>
    <property type="match status" value="2"/>
</dbReference>